<reference evidence="2 3" key="1">
    <citation type="submission" date="2019-10" db="EMBL/GenBank/DDBJ databases">
        <authorList>
            <person name="Karimi E."/>
        </authorList>
    </citation>
    <scope>NUCLEOTIDE SEQUENCE [LARGE SCALE GENOMIC DNA]</scope>
    <source>
        <strain evidence="2">Exiguobacterium sp. 9Y</strain>
    </source>
</reference>
<evidence type="ECO:0000313" key="2">
    <source>
        <dbReference type="EMBL" id="VWX36195.1"/>
    </source>
</evidence>
<dbReference type="EMBL" id="CABWKQ010000020">
    <property type="protein sequence ID" value="VWX36195.1"/>
    <property type="molecule type" value="Genomic_DNA"/>
</dbReference>
<keyword evidence="3" id="KW-1185">Reference proteome</keyword>
<dbReference type="Proteomes" id="UP000439752">
    <property type="component" value="Unassembled WGS sequence"/>
</dbReference>
<accession>A0A653IBT5</accession>
<feature type="domain" description="Peptidase S9 prolyl oligopeptidase catalytic" evidence="1">
    <location>
        <begin position="67"/>
        <end position="212"/>
    </location>
</feature>
<proteinExistence type="predicted"/>
<name>A0A653IBT5_9BACL</name>
<dbReference type="RefSeq" id="WP_051667302.1">
    <property type="nucleotide sequence ID" value="NZ_LR732312.1"/>
</dbReference>
<dbReference type="InterPro" id="IPR001375">
    <property type="entry name" value="Peptidase_S9_cat"/>
</dbReference>
<protein>
    <recommendedName>
        <fullName evidence="1">Peptidase S9 prolyl oligopeptidase catalytic domain-containing protein</fullName>
    </recommendedName>
</protein>
<dbReference type="GO" id="GO:0008236">
    <property type="term" value="F:serine-type peptidase activity"/>
    <property type="evidence" value="ECO:0007669"/>
    <property type="project" value="InterPro"/>
</dbReference>
<evidence type="ECO:0000259" key="1">
    <source>
        <dbReference type="Pfam" id="PF00326"/>
    </source>
</evidence>
<dbReference type="Gene3D" id="3.40.50.1820">
    <property type="entry name" value="alpha/beta hydrolase"/>
    <property type="match status" value="1"/>
</dbReference>
<dbReference type="InterPro" id="IPR029058">
    <property type="entry name" value="AB_hydrolase_fold"/>
</dbReference>
<sequence>MYSPNADWFELPKQGPFRTFRIYYETSDHERVGAYVVLPTRPNGQGMLYLRGGTRNIGMVRPTRLMQFAQAGFLVMAPFYRGNLGGTGKEDFGHHDIRDATGAYDWLTRHVERVSVFGFSRGGQMALLLAHHRPVERTVSWAGVTNLVWTYEEQRTMQKMLRRFTGGLPKTQQQAYQIRSPLYVAPQGQVLLIHGRYDQKVRLRHATNYAARYPSQTRLRIYEQAHQFPLHEKFAVTKEIIDWMMH</sequence>
<dbReference type="AlphaFoldDB" id="A0A653IBT5"/>
<evidence type="ECO:0000313" key="3">
    <source>
        <dbReference type="Proteomes" id="UP000439752"/>
    </source>
</evidence>
<gene>
    <name evidence="2" type="ORF">EXIGUO9Y_270182</name>
</gene>
<dbReference type="SUPFAM" id="SSF53474">
    <property type="entry name" value="alpha/beta-Hydrolases"/>
    <property type="match status" value="1"/>
</dbReference>
<dbReference type="GO" id="GO:0006508">
    <property type="term" value="P:proteolysis"/>
    <property type="evidence" value="ECO:0007669"/>
    <property type="project" value="InterPro"/>
</dbReference>
<organism evidence="2 3">
    <name type="scientific">Exiguobacterium oxidotolerans</name>
    <dbReference type="NCBI Taxonomy" id="223958"/>
    <lineage>
        <taxon>Bacteria</taxon>
        <taxon>Bacillati</taxon>
        <taxon>Bacillota</taxon>
        <taxon>Bacilli</taxon>
        <taxon>Bacillales</taxon>
        <taxon>Bacillales Family XII. Incertae Sedis</taxon>
        <taxon>Exiguobacterium</taxon>
    </lineage>
</organism>
<dbReference type="Pfam" id="PF00326">
    <property type="entry name" value="Peptidase_S9"/>
    <property type="match status" value="1"/>
</dbReference>